<name>A0A7L0Z521_9PASE</name>
<dbReference type="Proteomes" id="UP000539920">
    <property type="component" value="Unassembled WGS sequence"/>
</dbReference>
<evidence type="ECO:0000259" key="2">
    <source>
        <dbReference type="Pfam" id="PF11825"/>
    </source>
</evidence>
<protein>
    <submittedName>
        <fullName evidence="3">RXRG protein</fullName>
    </submittedName>
</protein>
<dbReference type="AlphaFoldDB" id="A0A7L0Z521"/>
<evidence type="ECO:0000256" key="1">
    <source>
        <dbReference type="SAM" id="MobiDB-lite"/>
    </source>
</evidence>
<reference evidence="3 4" key="1">
    <citation type="submission" date="2019-09" db="EMBL/GenBank/DDBJ databases">
        <title>Bird 10,000 Genomes (B10K) Project - Family phase.</title>
        <authorList>
            <person name="Zhang G."/>
        </authorList>
    </citation>
    <scope>NUCLEOTIDE SEQUENCE [LARGE SCALE GENOMIC DNA]</scope>
    <source>
        <strain evidence="3">B10K-DU-001-79</strain>
        <tissue evidence="3">Muscle</tissue>
    </source>
</reference>
<feature type="domain" description="Nuclear/hormone receptor activator site AF-1" evidence="2">
    <location>
        <begin position="12"/>
        <end position="123"/>
    </location>
</feature>
<dbReference type="EMBL" id="VXBC01012118">
    <property type="protein sequence ID" value="NXM21896.1"/>
    <property type="molecule type" value="Genomic_DNA"/>
</dbReference>
<sequence length="138" mass="13664">DSPVHASSTSVSLSSGLSSGSPAVEGPQSYLEPPGNAARALPSPMSALGSPVSALGSPYRVIASSLGSHPVALSSAPGMNFVAHASPQLNVLNNVSSSEDVKPLPGLPGMGNMNYPSTSPGSLAKHICAICGDRSSGR</sequence>
<evidence type="ECO:0000313" key="3">
    <source>
        <dbReference type="EMBL" id="NXM21896.1"/>
    </source>
</evidence>
<feature type="compositionally biased region" description="Low complexity" evidence="1">
    <location>
        <begin position="1"/>
        <end position="23"/>
    </location>
</feature>
<comment type="caution">
    <text evidence="3">The sequence shown here is derived from an EMBL/GenBank/DDBJ whole genome shotgun (WGS) entry which is preliminary data.</text>
</comment>
<gene>
    <name evidence="3" type="primary">Rxrg</name>
    <name evidence="3" type="ORF">PLONIG_R08030</name>
</gene>
<proteinExistence type="predicted"/>
<organism evidence="3 4">
    <name type="scientific">Ploceus nigricollis</name>
    <dbReference type="NCBI Taxonomy" id="441696"/>
    <lineage>
        <taxon>Eukaryota</taxon>
        <taxon>Metazoa</taxon>
        <taxon>Chordata</taxon>
        <taxon>Craniata</taxon>
        <taxon>Vertebrata</taxon>
        <taxon>Euteleostomi</taxon>
        <taxon>Archelosauria</taxon>
        <taxon>Archosauria</taxon>
        <taxon>Dinosauria</taxon>
        <taxon>Saurischia</taxon>
        <taxon>Theropoda</taxon>
        <taxon>Coelurosauria</taxon>
        <taxon>Aves</taxon>
        <taxon>Neognathae</taxon>
        <taxon>Neoaves</taxon>
        <taxon>Telluraves</taxon>
        <taxon>Australaves</taxon>
        <taxon>Passeriformes</taxon>
        <taxon>Passeroidea</taxon>
        <taxon>Ploceidae</taxon>
        <taxon>Ploceinae</taxon>
        <taxon>Ploceus</taxon>
    </lineage>
</organism>
<keyword evidence="4" id="KW-1185">Reference proteome</keyword>
<dbReference type="Pfam" id="PF11825">
    <property type="entry name" value="Nuc_recep-AF1"/>
    <property type="match status" value="1"/>
</dbReference>
<accession>A0A7L0Z521</accession>
<feature type="non-terminal residue" evidence="3">
    <location>
        <position position="138"/>
    </location>
</feature>
<feature type="non-terminal residue" evidence="3">
    <location>
        <position position="1"/>
    </location>
</feature>
<feature type="region of interest" description="Disordered" evidence="1">
    <location>
        <begin position="1"/>
        <end position="49"/>
    </location>
</feature>
<evidence type="ECO:0000313" key="4">
    <source>
        <dbReference type="Proteomes" id="UP000539920"/>
    </source>
</evidence>
<dbReference type="InterPro" id="IPR021780">
    <property type="entry name" value="Nuc_recep-AF1"/>
</dbReference>